<dbReference type="EMBL" id="SMAI01000001">
    <property type="protein sequence ID" value="TCT07688.1"/>
    <property type="molecule type" value="Genomic_DNA"/>
</dbReference>
<sequence>MSAMKIHSMSIDVVQDKAVLSFVKPGATPSLLKLTNVHVSCPLPNETGGDLRDATLAQARAALQEAIRLIDLAPA</sequence>
<evidence type="ECO:0000313" key="1">
    <source>
        <dbReference type="EMBL" id="TCT07688.1"/>
    </source>
</evidence>
<gene>
    <name evidence="1" type="ORF">EDC64_101207</name>
</gene>
<evidence type="ECO:0000313" key="2">
    <source>
        <dbReference type="Proteomes" id="UP000294664"/>
    </source>
</evidence>
<dbReference type="AlphaFoldDB" id="A0A4V2UYJ8"/>
<name>A0A4V2UYJ8_9HYPH</name>
<organism evidence="1 2">
    <name type="scientific">Aquabacter spiritensis</name>
    <dbReference type="NCBI Taxonomy" id="933073"/>
    <lineage>
        <taxon>Bacteria</taxon>
        <taxon>Pseudomonadati</taxon>
        <taxon>Pseudomonadota</taxon>
        <taxon>Alphaproteobacteria</taxon>
        <taxon>Hyphomicrobiales</taxon>
        <taxon>Xanthobacteraceae</taxon>
        <taxon>Aquabacter</taxon>
    </lineage>
</organism>
<accession>A0A4V2UYJ8</accession>
<proteinExistence type="predicted"/>
<reference evidence="1 2" key="1">
    <citation type="submission" date="2019-03" db="EMBL/GenBank/DDBJ databases">
        <title>Genomic Encyclopedia of Type Strains, Phase IV (KMG-IV): sequencing the most valuable type-strain genomes for metagenomic binning, comparative biology and taxonomic classification.</title>
        <authorList>
            <person name="Goeker M."/>
        </authorList>
    </citation>
    <scope>NUCLEOTIDE SEQUENCE [LARGE SCALE GENOMIC DNA]</scope>
    <source>
        <strain evidence="1 2">DSM 9035</strain>
    </source>
</reference>
<protein>
    <submittedName>
        <fullName evidence="1">Uncharacterized protein</fullName>
    </submittedName>
</protein>
<comment type="caution">
    <text evidence="1">The sequence shown here is derived from an EMBL/GenBank/DDBJ whole genome shotgun (WGS) entry which is preliminary data.</text>
</comment>
<keyword evidence="2" id="KW-1185">Reference proteome</keyword>
<dbReference type="Proteomes" id="UP000294664">
    <property type="component" value="Unassembled WGS sequence"/>
</dbReference>